<evidence type="ECO:0000313" key="2">
    <source>
        <dbReference type="Proteomes" id="UP001303386"/>
    </source>
</evidence>
<sequence length="244" mass="28573">MQSIKIFTFLMGCLFLLPICAAENKYQSLGLLINAGNNNYLFYSKGEVKELLLNRKGKPLMVKKHACASVSYFGNDREIKRINNIVFNQDDKCYQNEEISKLYVSEYAYGGAPKGFKEMGGNKVYLAYNYTPDEENRFFFYLNGRVKYYVFGNYDNLYVKSEMCNVNKKLIKCKRYNQSGPAIGRLNEEINYVDVYGSYQEEGEHILYDPDGSVTLIEIKNKDDKKYKIIFDRYPERRKRFTFS</sequence>
<dbReference type="EMBL" id="JARELW010000006">
    <property type="protein sequence ID" value="MEA8800836.1"/>
    <property type="molecule type" value="Genomic_DNA"/>
</dbReference>
<evidence type="ECO:0000313" key="1">
    <source>
        <dbReference type="EMBL" id="MEA8800836.1"/>
    </source>
</evidence>
<comment type="caution">
    <text evidence="1">The sequence shown here is derived from an EMBL/GenBank/DDBJ whole genome shotgun (WGS) entry which is preliminary data.</text>
</comment>
<gene>
    <name evidence="1" type="ORF">PZT46_16440</name>
</gene>
<reference evidence="1" key="1">
    <citation type="journal article" date="2023" name="J. Hosp. Infect.">
        <title>Cross-contamination of carbapenem-resistant Gram-negative bacteria between patients and hospital environment in the first year of a newly built surgical ward.</title>
        <authorList>
            <person name="Boutin S."/>
            <person name="Scherrer M."/>
            <person name="Spath I."/>
            <person name="Kocer K."/>
            <person name="Heeg K."/>
            <person name="Nurjadi D."/>
        </authorList>
    </citation>
    <scope>NUCLEOTIDE SEQUENCE</scope>
    <source>
        <strain evidence="1">KE10384</strain>
    </source>
</reference>
<dbReference type="RefSeq" id="WP_047080739.1">
    <property type="nucleotide sequence ID" value="NZ_CAXOAM010000004.1"/>
</dbReference>
<dbReference type="AlphaFoldDB" id="A0AAW9LRP2"/>
<accession>A0AAW9LRP2</accession>
<name>A0AAW9LRP2_KLEAE</name>
<organism evidence="1 2">
    <name type="scientific">Klebsiella aerogenes</name>
    <name type="common">Enterobacter aerogenes</name>
    <dbReference type="NCBI Taxonomy" id="548"/>
    <lineage>
        <taxon>Bacteria</taxon>
        <taxon>Pseudomonadati</taxon>
        <taxon>Pseudomonadota</taxon>
        <taxon>Gammaproteobacteria</taxon>
        <taxon>Enterobacterales</taxon>
        <taxon>Enterobacteriaceae</taxon>
        <taxon>Klebsiella/Raoultella group</taxon>
        <taxon>Klebsiella</taxon>
    </lineage>
</organism>
<proteinExistence type="predicted"/>
<protein>
    <submittedName>
        <fullName evidence="1">Uncharacterized protein</fullName>
    </submittedName>
</protein>
<dbReference type="Proteomes" id="UP001303386">
    <property type="component" value="Unassembled WGS sequence"/>
</dbReference>